<comment type="caution">
    <text evidence="2">The sequence shown here is derived from an EMBL/GenBank/DDBJ whole genome shotgun (WGS) entry which is preliminary data.</text>
</comment>
<proteinExistence type="predicted"/>
<evidence type="ECO:0000313" key="2">
    <source>
        <dbReference type="EMBL" id="HIT97406.1"/>
    </source>
</evidence>
<protein>
    <submittedName>
        <fullName evidence="2">Uroporphyrinogen decarboxylase family protein</fullName>
    </submittedName>
</protein>
<dbReference type="Pfam" id="PF01208">
    <property type="entry name" value="URO-D"/>
    <property type="match status" value="1"/>
</dbReference>
<dbReference type="InterPro" id="IPR052024">
    <property type="entry name" value="Methanogen_methyltrans"/>
</dbReference>
<dbReference type="EMBL" id="DVLY01000023">
    <property type="protein sequence ID" value="HIT97406.1"/>
    <property type="molecule type" value="Genomic_DNA"/>
</dbReference>
<dbReference type="GO" id="GO:0004853">
    <property type="term" value="F:uroporphyrinogen decarboxylase activity"/>
    <property type="evidence" value="ECO:0007669"/>
    <property type="project" value="InterPro"/>
</dbReference>
<dbReference type="InterPro" id="IPR038071">
    <property type="entry name" value="UROD/MetE-like_sf"/>
</dbReference>
<name>A0A9D1H8G5_9FLAO</name>
<dbReference type="GO" id="GO:0006779">
    <property type="term" value="P:porphyrin-containing compound biosynthetic process"/>
    <property type="evidence" value="ECO:0007669"/>
    <property type="project" value="InterPro"/>
</dbReference>
<reference evidence="2" key="1">
    <citation type="submission" date="2020-10" db="EMBL/GenBank/DDBJ databases">
        <authorList>
            <person name="Gilroy R."/>
        </authorList>
    </citation>
    <scope>NUCLEOTIDE SEQUENCE</scope>
    <source>
        <strain evidence="2">1383</strain>
    </source>
</reference>
<dbReference type="InterPro" id="IPR000257">
    <property type="entry name" value="Uroporphyrinogen_deCOase"/>
</dbReference>
<dbReference type="AlphaFoldDB" id="A0A9D1H8G5"/>
<accession>A0A9D1H8G5</accession>
<evidence type="ECO:0000259" key="1">
    <source>
        <dbReference type="Pfam" id="PF01208"/>
    </source>
</evidence>
<dbReference type="CDD" id="cd03465">
    <property type="entry name" value="URO-D_like"/>
    <property type="match status" value="1"/>
</dbReference>
<dbReference type="SUPFAM" id="SSF51726">
    <property type="entry name" value="UROD/MetE-like"/>
    <property type="match status" value="1"/>
</dbReference>
<sequence>MNTDPWIKQIIETGKTVAIPIMTHPGIELLGKKVKDAVTDGQTHYCAIAALNERFPQSAAVTMIMDLTVEAEAFGASLYMPDDDVPSVTGRLVCGADDVAALEVPDIDTARVPEYLKASSLAVENLDKPVLPGCIGPYSLATRLFDMTELMMAMYLEPDTVKALLEKCTEFILRYCQAIKKTGAAGVVMAEPAAGLLSNEDCMTYSSVYIRGIVEKVQDEHFAVILHNCGNSGQCTEAMVATGAKGYHFGNRIDMVEALKGCPSHTLVMGNLDPVGVLKMSSASQVAAQVAELLQRTAGYPNFVLSTGCDVPPGVPMENIAAFYAPLQATQA</sequence>
<dbReference type="PANTHER" id="PTHR47099:SF1">
    <property type="entry name" value="METHYLCOBAMIDE:COM METHYLTRANSFERASE MTBA"/>
    <property type="match status" value="1"/>
</dbReference>
<dbReference type="Proteomes" id="UP000824161">
    <property type="component" value="Unassembled WGS sequence"/>
</dbReference>
<reference evidence="2" key="2">
    <citation type="journal article" date="2021" name="PeerJ">
        <title>Extensive microbial diversity within the chicken gut microbiome revealed by metagenomics and culture.</title>
        <authorList>
            <person name="Gilroy R."/>
            <person name="Ravi A."/>
            <person name="Getino M."/>
            <person name="Pursley I."/>
            <person name="Horton D.L."/>
            <person name="Alikhan N.F."/>
            <person name="Baker D."/>
            <person name="Gharbi K."/>
            <person name="Hall N."/>
            <person name="Watson M."/>
            <person name="Adriaenssens E.M."/>
            <person name="Foster-Nyarko E."/>
            <person name="Jarju S."/>
            <person name="Secka A."/>
            <person name="Antonio M."/>
            <person name="Oren A."/>
            <person name="Chaudhuri R.R."/>
            <person name="La Ragione R."/>
            <person name="Hildebrand F."/>
            <person name="Pallen M.J."/>
        </authorList>
    </citation>
    <scope>NUCLEOTIDE SEQUENCE</scope>
    <source>
        <strain evidence="2">1383</strain>
    </source>
</reference>
<dbReference type="PANTHER" id="PTHR47099">
    <property type="entry name" value="METHYLCOBAMIDE:COM METHYLTRANSFERASE MTBA"/>
    <property type="match status" value="1"/>
</dbReference>
<dbReference type="Gene3D" id="3.20.20.210">
    <property type="match status" value="1"/>
</dbReference>
<gene>
    <name evidence="2" type="ORF">IAC44_01055</name>
</gene>
<feature type="domain" description="Uroporphyrinogen decarboxylase (URO-D)" evidence="1">
    <location>
        <begin position="53"/>
        <end position="324"/>
    </location>
</feature>
<organism evidence="2 3">
    <name type="scientific">Candidatus Merdimorpha stercoravium</name>
    <dbReference type="NCBI Taxonomy" id="2840863"/>
    <lineage>
        <taxon>Bacteria</taxon>
        <taxon>Pseudomonadati</taxon>
        <taxon>Bacteroidota</taxon>
        <taxon>Flavobacteriia</taxon>
        <taxon>Flavobacteriales</taxon>
        <taxon>Candidatus Merdimorpha</taxon>
    </lineage>
</organism>
<evidence type="ECO:0000313" key="3">
    <source>
        <dbReference type="Proteomes" id="UP000824161"/>
    </source>
</evidence>